<dbReference type="EMBL" id="BAAAFZ010000005">
    <property type="protein sequence ID" value="GAA0567830.1"/>
    <property type="molecule type" value="Genomic_DNA"/>
</dbReference>
<reference evidence="3 4" key="1">
    <citation type="journal article" date="2019" name="Int. J. Syst. Evol. Microbiol.">
        <title>The Global Catalogue of Microorganisms (GCM) 10K type strain sequencing project: providing services to taxonomists for standard genome sequencing and annotation.</title>
        <authorList>
            <consortium name="The Broad Institute Genomics Platform"/>
            <consortium name="The Broad Institute Genome Sequencing Center for Infectious Disease"/>
            <person name="Wu L."/>
            <person name="Ma J."/>
        </authorList>
    </citation>
    <scope>NUCLEOTIDE SEQUENCE [LARGE SCALE GENOMIC DNA]</scope>
    <source>
        <strain evidence="3 4">JCM 9933</strain>
    </source>
</reference>
<comment type="caution">
    <text evidence="3">The sequence shown here is derived from an EMBL/GenBank/DDBJ whole genome shotgun (WGS) entry which is preliminary data.</text>
</comment>
<evidence type="ECO:0000313" key="3">
    <source>
        <dbReference type="EMBL" id="GAA0567830.1"/>
    </source>
</evidence>
<dbReference type="InterPro" id="IPR026289">
    <property type="entry name" value="SBP_TakP-like"/>
</dbReference>
<evidence type="ECO:0000256" key="1">
    <source>
        <dbReference type="ARBA" id="ARBA00022729"/>
    </source>
</evidence>
<evidence type="ECO:0000313" key="4">
    <source>
        <dbReference type="Proteomes" id="UP001501588"/>
    </source>
</evidence>
<dbReference type="InterPro" id="IPR018389">
    <property type="entry name" value="DctP_fam"/>
</dbReference>
<dbReference type="Gene3D" id="3.40.190.170">
    <property type="entry name" value="Bacterial extracellular solute-binding protein, family 7"/>
    <property type="match status" value="1"/>
</dbReference>
<dbReference type="RefSeq" id="WP_343893292.1">
    <property type="nucleotide sequence ID" value="NZ_BAAAFZ010000005.1"/>
</dbReference>
<keyword evidence="1 2" id="KW-0732">Signal</keyword>
<dbReference type="Proteomes" id="UP001501588">
    <property type="component" value="Unassembled WGS sequence"/>
</dbReference>
<dbReference type="PIRSF" id="PIRSF039026">
    <property type="entry name" value="SiaP"/>
    <property type="match status" value="1"/>
</dbReference>
<evidence type="ECO:0000256" key="2">
    <source>
        <dbReference type="SAM" id="SignalP"/>
    </source>
</evidence>
<dbReference type="PANTHER" id="PTHR33376:SF5">
    <property type="entry name" value="EXTRACYTOPLASMIC SOLUTE RECEPTOR PROTEIN"/>
    <property type="match status" value="1"/>
</dbReference>
<dbReference type="PROSITE" id="PS51318">
    <property type="entry name" value="TAT"/>
    <property type="match status" value="1"/>
</dbReference>
<dbReference type="Gene3D" id="3.40.190.10">
    <property type="entry name" value="Periplasmic binding protein-like II"/>
    <property type="match status" value="1"/>
</dbReference>
<protein>
    <submittedName>
        <fullName evidence="3">TRAP transporter substrate-binding protein</fullName>
    </submittedName>
</protein>
<proteinExistence type="predicted"/>
<feature type="chain" id="PRO_5045390865" evidence="2">
    <location>
        <begin position="23"/>
        <end position="368"/>
    </location>
</feature>
<organism evidence="3 4">
    <name type="scientific">Craurococcus roseus</name>
    <dbReference type="NCBI Taxonomy" id="77585"/>
    <lineage>
        <taxon>Bacteria</taxon>
        <taxon>Pseudomonadati</taxon>
        <taxon>Pseudomonadota</taxon>
        <taxon>Alphaproteobacteria</taxon>
        <taxon>Acetobacterales</taxon>
        <taxon>Acetobacteraceae</taxon>
        <taxon>Craurococcus</taxon>
    </lineage>
</organism>
<dbReference type="InterPro" id="IPR006311">
    <property type="entry name" value="TAT_signal"/>
</dbReference>
<dbReference type="PANTHER" id="PTHR33376">
    <property type="match status" value="1"/>
</dbReference>
<name>A0ABN1EK80_9PROT</name>
<keyword evidence="4" id="KW-1185">Reference proteome</keyword>
<dbReference type="NCBIfam" id="NF037995">
    <property type="entry name" value="TRAP_S1"/>
    <property type="match status" value="1"/>
</dbReference>
<gene>
    <name evidence="3" type="ORF">GCM10009416_02320</name>
</gene>
<sequence>MQRRRTILATAAGLAAGPAALAAPAVAQTQPEVRWRLTSSFPRTLDITYGTSEYVCRLVSEMTDGRFRIQPFPAGEIVPALQAMDAVSAGSVEMAHTGGLFFTGKDSALAFSTTVPFMLNVRQQHAWFFHGGGNEMLNGVYRGFGIHALPCGNTGNQMGGWLRKEIKGVEDLRGLKFRVAGLAGNVMAKLGVVPQQIAPGDIYPALERGTIDGVEYIGPYDDAKLGFNKVARNYYYPGWGEGGAVFHSLVNLQKWSELPRAYRAALEGACTAAATWMLAQYDWKNVEALYGLVAQGVQLRQFPNDVLEALYRATQEVLAEQAAANPRFKELLESQTAFRDRHYGYHQVLDYAFDTMMLRLRRASVAAR</sequence>
<feature type="signal peptide" evidence="2">
    <location>
        <begin position="1"/>
        <end position="22"/>
    </location>
</feature>
<dbReference type="Pfam" id="PF03480">
    <property type="entry name" value="DctP"/>
    <property type="match status" value="1"/>
</dbReference>
<accession>A0ABN1EK80</accession>
<dbReference type="InterPro" id="IPR038404">
    <property type="entry name" value="TRAP_DctP_sf"/>
</dbReference>